<gene>
    <name evidence="6" type="ORF">DWZ50_17095</name>
</gene>
<dbReference type="InterPro" id="IPR007197">
    <property type="entry name" value="rSAM"/>
</dbReference>
<dbReference type="CDD" id="cd01335">
    <property type="entry name" value="Radical_SAM"/>
    <property type="match status" value="1"/>
</dbReference>
<dbReference type="EMBL" id="QRQE01000060">
    <property type="protein sequence ID" value="RHM70667.1"/>
    <property type="molecule type" value="Genomic_DNA"/>
</dbReference>
<dbReference type="GO" id="GO:0003824">
    <property type="term" value="F:catalytic activity"/>
    <property type="evidence" value="ECO:0007669"/>
    <property type="project" value="InterPro"/>
</dbReference>
<reference evidence="6 7" key="1">
    <citation type="submission" date="2018-08" db="EMBL/GenBank/DDBJ databases">
        <title>A genome reference for cultivated species of the human gut microbiota.</title>
        <authorList>
            <person name="Zou Y."/>
            <person name="Xue W."/>
            <person name="Luo G."/>
        </authorList>
    </citation>
    <scope>NUCLEOTIDE SEQUENCE [LARGE SCALE GENOMIC DNA]</scope>
    <source>
        <strain evidence="6 7">AF33-12</strain>
    </source>
</reference>
<dbReference type="SFLD" id="SFLDS00029">
    <property type="entry name" value="Radical_SAM"/>
    <property type="match status" value="1"/>
</dbReference>
<sequence length="446" mass="51062">MCSKGIEVIEKKFIVYVKIKHKKNFELGGLQMEKNNDVMIVSDNAKYLFHSDQVIIINRTNRQWMKVSKECYDILTQCNGKYSIQGIMEMLADDEDRDYLKNVLDALEEMKLIGKAPTRKLHDVSFAISNRCNLKCKHCMVNADSCAENEFFTTEEIKQAFRKVIAAKPENITVTGGEPLVRKDFLEIITYLRENFDGTIGLMTNATLLNEKNVDVIVSCVNNISISLDGANEETVSLIRGANVFQKVLDAIKLLHTKGFKDISISMVVTADNDLYVDEFLELCKKYECKPMLRALSLSGQAERNKDLLTKQQLNKQKVSTYKKKEMEKSLEKNFYACSCDAGATTLTIESNGEIFPCNLFVEPQYCLGNIREVNDLEELLQKNPKKFISNCLQEFEPDTISECKNCDISYFCWSCLHEVKELKDKGLLQQRCQHVKKELADIWEV</sequence>
<keyword evidence="2" id="KW-0479">Metal-binding</keyword>
<name>A0A415S5C7_MEDGN</name>
<comment type="caution">
    <text evidence="6">The sequence shown here is derived from an EMBL/GenBank/DDBJ whole genome shotgun (WGS) entry which is preliminary data.</text>
</comment>
<dbReference type="SFLD" id="SFLDG01067">
    <property type="entry name" value="SPASM/twitch_domain_containing"/>
    <property type="match status" value="1"/>
</dbReference>
<dbReference type="Pfam" id="PF13186">
    <property type="entry name" value="SPASM"/>
    <property type="match status" value="1"/>
</dbReference>
<evidence type="ECO:0000313" key="7">
    <source>
        <dbReference type="Proteomes" id="UP000285610"/>
    </source>
</evidence>
<dbReference type="GO" id="GO:0051536">
    <property type="term" value="F:iron-sulfur cluster binding"/>
    <property type="evidence" value="ECO:0007669"/>
    <property type="project" value="UniProtKB-KW"/>
</dbReference>
<feature type="domain" description="Radical SAM core" evidence="5">
    <location>
        <begin position="116"/>
        <end position="332"/>
    </location>
</feature>
<organism evidence="6 7">
    <name type="scientific">Mediterraneibacter gnavus</name>
    <name type="common">Ruminococcus gnavus</name>
    <dbReference type="NCBI Taxonomy" id="33038"/>
    <lineage>
        <taxon>Bacteria</taxon>
        <taxon>Bacillati</taxon>
        <taxon>Bacillota</taxon>
        <taxon>Clostridia</taxon>
        <taxon>Lachnospirales</taxon>
        <taxon>Lachnospiraceae</taxon>
        <taxon>Mediterraneibacter</taxon>
    </lineage>
</organism>
<dbReference type="InterPro" id="IPR013785">
    <property type="entry name" value="Aldolase_TIM"/>
</dbReference>
<protein>
    <submittedName>
        <fullName evidence="6">Radical SAM protein</fullName>
    </submittedName>
</protein>
<dbReference type="InterPro" id="IPR023885">
    <property type="entry name" value="4Fe4S-binding_SPASM_dom"/>
</dbReference>
<accession>A0A415S5C7</accession>
<dbReference type="GO" id="GO:0046872">
    <property type="term" value="F:metal ion binding"/>
    <property type="evidence" value="ECO:0007669"/>
    <property type="project" value="UniProtKB-KW"/>
</dbReference>
<dbReference type="PROSITE" id="PS51918">
    <property type="entry name" value="RADICAL_SAM"/>
    <property type="match status" value="1"/>
</dbReference>
<evidence type="ECO:0000256" key="1">
    <source>
        <dbReference type="ARBA" id="ARBA00022691"/>
    </source>
</evidence>
<evidence type="ECO:0000256" key="3">
    <source>
        <dbReference type="ARBA" id="ARBA00023004"/>
    </source>
</evidence>
<dbReference type="SUPFAM" id="SSF102114">
    <property type="entry name" value="Radical SAM enzymes"/>
    <property type="match status" value="1"/>
</dbReference>
<keyword evidence="4" id="KW-0411">Iron-sulfur</keyword>
<evidence type="ECO:0000259" key="5">
    <source>
        <dbReference type="PROSITE" id="PS51918"/>
    </source>
</evidence>
<evidence type="ECO:0000256" key="2">
    <source>
        <dbReference type="ARBA" id="ARBA00022723"/>
    </source>
</evidence>
<dbReference type="PANTHER" id="PTHR11228:SF7">
    <property type="entry name" value="PQQA PEPTIDE CYCLASE"/>
    <property type="match status" value="1"/>
</dbReference>
<dbReference type="SMART" id="SM00729">
    <property type="entry name" value="Elp3"/>
    <property type="match status" value="1"/>
</dbReference>
<evidence type="ECO:0000313" key="6">
    <source>
        <dbReference type="EMBL" id="RHM70667.1"/>
    </source>
</evidence>
<keyword evidence="1" id="KW-0949">S-adenosyl-L-methionine</keyword>
<dbReference type="Proteomes" id="UP000285610">
    <property type="component" value="Unassembled WGS sequence"/>
</dbReference>
<dbReference type="AlphaFoldDB" id="A0A415S5C7"/>
<keyword evidence="3" id="KW-0408">Iron</keyword>
<evidence type="ECO:0000256" key="4">
    <source>
        <dbReference type="ARBA" id="ARBA00023014"/>
    </source>
</evidence>
<dbReference type="SFLD" id="SFLDG01386">
    <property type="entry name" value="main_SPASM_domain-containing"/>
    <property type="match status" value="1"/>
</dbReference>
<dbReference type="NCBIfam" id="TIGR04085">
    <property type="entry name" value="rSAM_more_4Fe4S"/>
    <property type="match status" value="1"/>
</dbReference>
<dbReference type="InterPro" id="IPR006638">
    <property type="entry name" value="Elp3/MiaA/NifB-like_rSAM"/>
</dbReference>
<dbReference type="PANTHER" id="PTHR11228">
    <property type="entry name" value="RADICAL SAM DOMAIN PROTEIN"/>
    <property type="match status" value="1"/>
</dbReference>
<dbReference type="Pfam" id="PF04055">
    <property type="entry name" value="Radical_SAM"/>
    <property type="match status" value="1"/>
</dbReference>
<dbReference type="InterPro" id="IPR050377">
    <property type="entry name" value="Radical_SAM_PqqE_MftC-like"/>
</dbReference>
<proteinExistence type="predicted"/>
<dbReference type="InterPro" id="IPR058240">
    <property type="entry name" value="rSAM_sf"/>
</dbReference>
<dbReference type="Gene3D" id="3.20.20.70">
    <property type="entry name" value="Aldolase class I"/>
    <property type="match status" value="1"/>
</dbReference>